<comment type="subcellular location">
    <subcellularLocation>
        <location evidence="1 10">Cell membrane</location>
        <topology evidence="1 10">Multi-pass membrane protein</topology>
    </subcellularLocation>
</comment>
<feature type="binding site" evidence="10">
    <location>
        <position position="74"/>
    </location>
    <ligand>
        <name>Na(+)</name>
        <dbReference type="ChEBI" id="CHEBI:29101"/>
        <note>structural</note>
    </ligand>
</feature>
<keyword evidence="12" id="KW-1185">Reference proteome</keyword>
<keyword evidence="6 10" id="KW-0407">Ion channel</keyword>
<keyword evidence="10" id="KW-0406">Ion transport</keyword>
<dbReference type="InterPro" id="IPR003691">
    <property type="entry name" value="FluC"/>
</dbReference>
<dbReference type="Pfam" id="PF02537">
    <property type="entry name" value="CRCB"/>
    <property type="match status" value="1"/>
</dbReference>
<feature type="transmembrane region" description="Helical" evidence="10">
    <location>
        <begin position="67"/>
        <end position="84"/>
    </location>
</feature>
<dbReference type="HAMAP" id="MF_00454">
    <property type="entry name" value="FluC"/>
    <property type="match status" value="1"/>
</dbReference>
<keyword evidence="4 10" id="KW-1133">Transmembrane helix</keyword>
<keyword evidence="2 10" id="KW-1003">Cell membrane</keyword>
<evidence type="ECO:0000256" key="9">
    <source>
        <dbReference type="ARBA" id="ARBA00049940"/>
    </source>
</evidence>
<evidence type="ECO:0000256" key="4">
    <source>
        <dbReference type="ARBA" id="ARBA00022989"/>
    </source>
</evidence>
<accession>A0ABV6J4U6</accession>
<keyword evidence="10" id="KW-0915">Sodium</keyword>
<evidence type="ECO:0000256" key="6">
    <source>
        <dbReference type="ARBA" id="ARBA00023303"/>
    </source>
</evidence>
<evidence type="ECO:0000313" key="12">
    <source>
        <dbReference type="Proteomes" id="UP001589818"/>
    </source>
</evidence>
<comment type="activity regulation">
    <text evidence="10">Na(+) is not transported, but it plays an essential structural role and its presence is essential for fluoride channel function.</text>
</comment>
<gene>
    <name evidence="10 11" type="primary">crcB</name>
    <name evidence="10" type="synonym">fluC</name>
    <name evidence="11" type="ORF">ACFFJ8_05855</name>
</gene>
<keyword evidence="10" id="KW-0813">Transport</keyword>
<organism evidence="11 12">
    <name type="scientific">Paenibacillus mendelii</name>
    <dbReference type="NCBI Taxonomy" id="206163"/>
    <lineage>
        <taxon>Bacteria</taxon>
        <taxon>Bacillati</taxon>
        <taxon>Bacillota</taxon>
        <taxon>Bacilli</taxon>
        <taxon>Bacillales</taxon>
        <taxon>Paenibacillaceae</taxon>
        <taxon>Paenibacillus</taxon>
    </lineage>
</organism>
<keyword evidence="3 10" id="KW-0812">Transmembrane</keyword>
<comment type="function">
    <text evidence="9 10">Fluoride-specific ion channel. Important for reducing fluoride concentration in the cell, thus reducing its toxicity.</text>
</comment>
<evidence type="ECO:0000256" key="7">
    <source>
        <dbReference type="ARBA" id="ARBA00035120"/>
    </source>
</evidence>
<evidence type="ECO:0000256" key="5">
    <source>
        <dbReference type="ARBA" id="ARBA00023136"/>
    </source>
</evidence>
<feature type="transmembrane region" description="Helical" evidence="10">
    <location>
        <begin position="96"/>
        <end position="116"/>
    </location>
</feature>
<comment type="caution">
    <text evidence="11">The sequence shown here is derived from an EMBL/GenBank/DDBJ whole genome shotgun (WGS) entry which is preliminary data.</text>
</comment>
<comment type="similarity">
    <text evidence="7 10">Belongs to the fluoride channel Fluc/FEX (TC 1.A.43) family.</text>
</comment>
<reference evidence="11 12" key="1">
    <citation type="submission" date="2024-09" db="EMBL/GenBank/DDBJ databases">
        <authorList>
            <person name="Sun Q."/>
            <person name="Mori K."/>
        </authorList>
    </citation>
    <scope>NUCLEOTIDE SEQUENCE [LARGE SCALE GENOMIC DNA]</scope>
    <source>
        <strain evidence="11 12">CCM 4839</strain>
    </source>
</reference>
<dbReference type="PANTHER" id="PTHR28259:SF1">
    <property type="entry name" value="FLUORIDE EXPORT PROTEIN 1-RELATED"/>
    <property type="match status" value="1"/>
</dbReference>
<sequence length="132" mass="14227">MKTAGLIAFFGAFGAVCRYGVNQLLPQASVYSWPWATFLCNIAGSFVLGAFFAYVSRYFVSDLWREAIGTGFIGAFTTFSSFSLETLHMVEHGHLLSAAGYIVLSAGIGLVAVYAGHSLIKPQQKQEEGQSS</sequence>
<evidence type="ECO:0000256" key="2">
    <source>
        <dbReference type="ARBA" id="ARBA00022475"/>
    </source>
</evidence>
<dbReference type="RefSeq" id="WP_204818420.1">
    <property type="nucleotide sequence ID" value="NZ_JANHOF010000004.1"/>
</dbReference>
<comment type="catalytic activity">
    <reaction evidence="8">
        <text>fluoride(in) = fluoride(out)</text>
        <dbReference type="Rhea" id="RHEA:76159"/>
        <dbReference type="ChEBI" id="CHEBI:17051"/>
    </reaction>
    <physiologicalReaction direction="left-to-right" evidence="8">
        <dbReference type="Rhea" id="RHEA:76160"/>
    </physiologicalReaction>
</comment>
<proteinExistence type="inferred from homology"/>
<evidence type="ECO:0000256" key="10">
    <source>
        <dbReference type="HAMAP-Rule" id="MF_00454"/>
    </source>
</evidence>
<evidence type="ECO:0000256" key="8">
    <source>
        <dbReference type="ARBA" id="ARBA00035585"/>
    </source>
</evidence>
<feature type="transmembrane region" description="Helical" evidence="10">
    <location>
        <begin position="33"/>
        <end position="55"/>
    </location>
</feature>
<protein>
    <recommendedName>
        <fullName evidence="10">Fluoride-specific ion channel FluC</fullName>
    </recommendedName>
</protein>
<dbReference type="Proteomes" id="UP001589818">
    <property type="component" value="Unassembled WGS sequence"/>
</dbReference>
<evidence type="ECO:0000256" key="3">
    <source>
        <dbReference type="ARBA" id="ARBA00022692"/>
    </source>
</evidence>
<feature type="binding site" evidence="10">
    <location>
        <position position="77"/>
    </location>
    <ligand>
        <name>Na(+)</name>
        <dbReference type="ChEBI" id="CHEBI:29101"/>
        <note>structural</note>
    </ligand>
</feature>
<evidence type="ECO:0000313" key="11">
    <source>
        <dbReference type="EMBL" id="MFC0390893.1"/>
    </source>
</evidence>
<dbReference type="NCBIfam" id="TIGR00494">
    <property type="entry name" value="crcB"/>
    <property type="match status" value="1"/>
</dbReference>
<dbReference type="PANTHER" id="PTHR28259">
    <property type="entry name" value="FLUORIDE EXPORT PROTEIN 1-RELATED"/>
    <property type="match status" value="1"/>
</dbReference>
<name>A0ABV6J4U6_9BACL</name>
<keyword evidence="5 10" id="KW-0472">Membrane</keyword>
<dbReference type="EMBL" id="JBHLVF010000010">
    <property type="protein sequence ID" value="MFC0390893.1"/>
    <property type="molecule type" value="Genomic_DNA"/>
</dbReference>
<evidence type="ECO:0000256" key="1">
    <source>
        <dbReference type="ARBA" id="ARBA00004651"/>
    </source>
</evidence>
<keyword evidence="10" id="KW-0479">Metal-binding</keyword>